<accession>A0A813JHI1</accession>
<dbReference type="EMBL" id="CAJNNW010025299">
    <property type="protein sequence ID" value="CAE8676780.1"/>
    <property type="molecule type" value="Genomic_DNA"/>
</dbReference>
<name>A0A813JHI1_POLGL</name>
<sequence length="220" mass="24688">TTTTEPLMGRRTLQHLRAIRQRRLLRRGAWLKALETPRRGGSVRRRSSRQITRQHFAGPPLRKYAADVHPALVIQEVAGQGFGFRSSRPLRAGGTVLVERRLCRGEPQWWQNEEDSAGLREAWQRSPECPGVRHALSLTYRDPATGRVQRLAPGEIPSLAALRGIVGNNAYGGELYPLVGLTLNVPKSRNFQPLLCCQLRSRFPGGRSRRDQNAAGHPRL</sequence>
<gene>
    <name evidence="1" type="ORF">PGLA2088_LOCUS20028</name>
</gene>
<feature type="non-terminal residue" evidence="1">
    <location>
        <position position="1"/>
    </location>
</feature>
<evidence type="ECO:0000313" key="1">
    <source>
        <dbReference type="EMBL" id="CAE8676780.1"/>
    </source>
</evidence>
<reference evidence="1" key="1">
    <citation type="submission" date="2021-02" db="EMBL/GenBank/DDBJ databases">
        <authorList>
            <person name="Dougan E. K."/>
            <person name="Rhodes N."/>
            <person name="Thang M."/>
            <person name="Chan C."/>
        </authorList>
    </citation>
    <scope>NUCLEOTIDE SEQUENCE</scope>
</reference>
<comment type="caution">
    <text evidence="1">The sequence shown here is derived from an EMBL/GenBank/DDBJ whole genome shotgun (WGS) entry which is preliminary data.</text>
</comment>
<evidence type="ECO:0000313" key="2">
    <source>
        <dbReference type="Proteomes" id="UP000626109"/>
    </source>
</evidence>
<protein>
    <submittedName>
        <fullName evidence="1">Uncharacterized protein</fullName>
    </submittedName>
</protein>
<dbReference type="Proteomes" id="UP000626109">
    <property type="component" value="Unassembled WGS sequence"/>
</dbReference>
<dbReference type="AlphaFoldDB" id="A0A813JHI1"/>
<proteinExistence type="predicted"/>
<organism evidence="1 2">
    <name type="scientific">Polarella glacialis</name>
    <name type="common">Dinoflagellate</name>
    <dbReference type="NCBI Taxonomy" id="89957"/>
    <lineage>
        <taxon>Eukaryota</taxon>
        <taxon>Sar</taxon>
        <taxon>Alveolata</taxon>
        <taxon>Dinophyceae</taxon>
        <taxon>Suessiales</taxon>
        <taxon>Suessiaceae</taxon>
        <taxon>Polarella</taxon>
    </lineage>
</organism>